<name>A0A178K8T8_9GAMM</name>
<reference evidence="2 3" key="1">
    <citation type="submission" date="2016-03" db="EMBL/GenBank/DDBJ databases">
        <title>Photobacterium proteolyticum sp. nov. a protease producing bacterium isolated from ocean sediments of Laizhou Bay.</title>
        <authorList>
            <person name="Li Y."/>
        </authorList>
    </citation>
    <scope>NUCLEOTIDE SEQUENCE [LARGE SCALE GENOMIC DNA]</scope>
    <source>
        <strain evidence="2 3">R-40508</strain>
    </source>
</reference>
<gene>
    <name evidence="2" type="ORF">A3K86_15590</name>
</gene>
<evidence type="ECO:0000313" key="3">
    <source>
        <dbReference type="Proteomes" id="UP000078503"/>
    </source>
</evidence>
<evidence type="ECO:0000313" key="2">
    <source>
        <dbReference type="EMBL" id="OAN13365.1"/>
    </source>
</evidence>
<feature type="region of interest" description="Disordered" evidence="1">
    <location>
        <begin position="53"/>
        <end position="86"/>
    </location>
</feature>
<dbReference type="Proteomes" id="UP000078503">
    <property type="component" value="Unassembled WGS sequence"/>
</dbReference>
<protein>
    <submittedName>
        <fullName evidence="2">Uncharacterized protein</fullName>
    </submittedName>
</protein>
<sequence>MNAESTKQQPMKSPSSLDDERLLQSLIKRGVICSGLSPEEQATALNIYMQQKLAKQQNKNKPKVQNSQQQPKETPSCISPLKSNKA</sequence>
<comment type="caution">
    <text evidence="2">The sequence shown here is derived from an EMBL/GenBank/DDBJ whole genome shotgun (WGS) entry which is preliminary data.</text>
</comment>
<evidence type="ECO:0000256" key="1">
    <source>
        <dbReference type="SAM" id="MobiDB-lite"/>
    </source>
</evidence>
<dbReference type="AlphaFoldDB" id="A0A178K8T8"/>
<dbReference type="EMBL" id="LVHF01000029">
    <property type="protein sequence ID" value="OAN13365.1"/>
    <property type="molecule type" value="Genomic_DNA"/>
</dbReference>
<feature type="compositionally biased region" description="Polar residues" evidence="1">
    <location>
        <begin position="1"/>
        <end position="16"/>
    </location>
</feature>
<organism evidence="2 3">
    <name type="scientific">Photobacterium jeanii</name>
    <dbReference type="NCBI Taxonomy" id="858640"/>
    <lineage>
        <taxon>Bacteria</taxon>
        <taxon>Pseudomonadati</taxon>
        <taxon>Pseudomonadota</taxon>
        <taxon>Gammaproteobacteria</taxon>
        <taxon>Vibrionales</taxon>
        <taxon>Vibrionaceae</taxon>
        <taxon>Photobacterium</taxon>
    </lineage>
</organism>
<keyword evidence="3" id="KW-1185">Reference proteome</keyword>
<accession>A0A178K8T8</accession>
<feature type="compositionally biased region" description="Low complexity" evidence="1">
    <location>
        <begin position="53"/>
        <end position="72"/>
    </location>
</feature>
<feature type="region of interest" description="Disordered" evidence="1">
    <location>
        <begin position="1"/>
        <end position="21"/>
    </location>
</feature>
<proteinExistence type="predicted"/>